<proteinExistence type="predicted"/>
<dbReference type="AlphaFoldDB" id="X0YEJ7"/>
<gene>
    <name evidence="1" type="ORF">S01H4_11290</name>
</gene>
<sequence length="289" mass="32304">ITRRKVFIDAGIEHIHVRTYDSFTENNSETLTNSIIISNNDDIRTLFRKSGIIELFRSTGNPMNNGIESIYITGKLSEITKKVLSRGESIMPAAVLWSAAKFFLRMEENSELETIGIIDLSASGYMVICIDKNEELKDDLLIVNPRCGAGTGINLSRILGKLDINREDVDQLLVDYLGSEGKAEREQIPVRSDRCGVFSSSATISDKNQGIPLDRALAITMKSEVMKPCRKISRGADKVYLTGGVFRWQYARNCAEDFLKANGVKEIVYNEEQTIIMTGMKYLVESIGK</sequence>
<comment type="caution">
    <text evidence="1">The sequence shown here is derived from an EMBL/GenBank/DDBJ whole genome shotgun (WGS) entry which is preliminary data.</text>
</comment>
<protein>
    <recommendedName>
        <fullName evidence="2">Actin-like protein N-terminal domain-containing protein</fullName>
    </recommendedName>
</protein>
<feature type="non-terminal residue" evidence="1">
    <location>
        <position position="289"/>
    </location>
</feature>
<evidence type="ECO:0008006" key="2">
    <source>
        <dbReference type="Google" id="ProtNLM"/>
    </source>
</evidence>
<dbReference type="Gene3D" id="3.30.420.40">
    <property type="match status" value="1"/>
</dbReference>
<reference evidence="1" key="1">
    <citation type="journal article" date="2014" name="Front. Microbiol.">
        <title>High frequency of phylogenetically diverse reductive dehalogenase-homologous genes in deep subseafloor sedimentary metagenomes.</title>
        <authorList>
            <person name="Kawai M."/>
            <person name="Futagami T."/>
            <person name="Toyoda A."/>
            <person name="Takaki Y."/>
            <person name="Nishi S."/>
            <person name="Hori S."/>
            <person name="Arai W."/>
            <person name="Tsubouchi T."/>
            <person name="Morono Y."/>
            <person name="Uchiyama I."/>
            <person name="Ito T."/>
            <person name="Fujiyama A."/>
            <person name="Inagaki F."/>
            <person name="Takami H."/>
        </authorList>
    </citation>
    <scope>NUCLEOTIDE SEQUENCE</scope>
    <source>
        <strain evidence="1">Expedition CK06-06</strain>
    </source>
</reference>
<organism evidence="1">
    <name type="scientific">marine sediment metagenome</name>
    <dbReference type="NCBI Taxonomy" id="412755"/>
    <lineage>
        <taxon>unclassified sequences</taxon>
        <taxon>metagenomes</taxon>
        <taxon>ecological metagenomes</taxon>
    </lineage>
</organism>
<accession>X0YEJ7</accession>
<name>X0YEJ7_9ZZZZ</name>
<evidence type="ECO:0000313" key="1">
    <source>
        <dbReference type="EMBL" id="GAG54369.1"/>
    </source>
</evidence>
<dbReference type="EMBL" id="BART01004526">
    <property type="protein sequence ID" value="GAG54369.1"/>
    <property type="molecule type" value="Genomic_DNA"/>
</dbReference>
<feature type="non-terminal residue" evidence="1">
    <location>
        <position position="1"/>
    </location>
</feature>